<sequence length="150" mass="17267">MPLDVWIAFSYFIDFFQWLFMLNAEVMRAIAVNDTLAEKTAESIYYISGFLKYFSDVFRDTVNIVSANDTMMRYSVGIWQKVAGNATYVFGDDNANWGIAYIWRKSYECIQTGGYCQNQAPNLTYNALQFFKWMFAAMAKVGGKLSSIYV</sequence>
<feature type="transmembrane region" description="Helical" evidence="1">
    <location>
        <begin position="6"/>
        <end position="24"/>
    </location>
</feature>
<dbReference type="HOGENOM" id="CLU_1736319_0_0_2"/>
<dbReference type="RefSeq" id="WP_048096254.1">
    <property type="nucleotide sequence ID" value="NZ_CP006577.1"/>
</dbReference>
<accession>A0A075WH48</accession>
<dbReference type="EMBL" id="CP006577">
    <property type="protein sequence ID" value="AIG99107.1"/>
    <property type="molecule type" value="Genomic_DNA"/>
</dbReference>
<proteinExistence type="predicted"/>
<reference evidence="2 3" key="1">
    <citation type="submission" date="2013-07" db="EMBL/GenBank/DDBJ databases">
        <title>Genome of Archaeoglobus fulgidus.</title>
        <authorList>
            <person name="Fiebig A."/>
            <person name="Birkeland N.-K."/>
        </authorList>
    </citation>
    <scope>NUCLEOTIDE SEQUENCE [LARGE SCALE GENOMIC DNA]</scope>
    <source>
        <strain evidence="2 3">DSM 8774</strain>
    </source>
</reference>
<dbReference type="KEGG" id="afg:AFULGI_00023900"/>
<keyword evidence="1" id="KW-1133">Transmembrane helix</keyword>
<name>A0A075WH48_ARCFL</name>
<dbReference type="Proteomes" id="UP000028501">
    <property type="component" value="Chromosome"/>
</dbReference>
<keyword evidence="1" id="KW-0472">Membrane</keyword>
<organism evidence="2 3">
    <name type="scientific">Archaeoglobus fulgidus DSM 8774</name>
    <dbReference type="NCBI Taxonomy" id="1344584"/>
    <lineage>
        <taxon>Archaea</taxon>
        <taxon>Methanobacteriati</taxon>
        <taxon>Methanobacteriota</taxon>
        <taxon>Archaeoglobi</taxon>
        <taxon>Archaeoglobales</taxon>
        <taxon>Archaeoglobaceae</taxon>
        <taxon>Archaeoglobus</taxon>
    </lineage>
</organism>
<evidence type="ECO:0000313" key="3">
    <source>
        <dbReference type="Proteomes" id="UP000028501"/>
    </source>
</evidence>
<gene>
    <name evidence="2" type="ORF">AFULGI_00023900</name>
</gene>
<evidence type="ECO:0000256" key="1">
    <source>
        <dbReference type="SAM" id="Phobius"/>
    </source>
</evidence>
<protein>
    <submittedName>
        <fullName evidence="2">Uncharacterized protein</fullName>
    </submittedName>
</protein>
<dbReference type="AlphaFoldDB" id="A0A075WH48"/>
<dbReference type="GeneID" id="24795869"/>
<evidence type="ECO:0000313" key="2">
    <source>
        <dbReference type="EMBL" id="AIG99107.1"/>
    </source>
</evidence>
<keyword evidence="1" id="KW-0812">Transmembrane</keyword>